<feature type="transmembrane region" description="Helical" evidence="6">
    <location>
        <begin position="161"/>
        <end position="181"/>
    </location>
</feature>
<dbReference type="InterPro" id="IPR022791">
    <property type="entry name" value="L-PG_synthase/AglD"/>
</dbReference>
<protein>
    <submittedName>
        <fullName evidence="7">Flippase-like domain-containing protein</fullName>
    </submittedName>
</protein>
<sequence>MKPKWPYLRLGKRLIFILVSFGAYYFIVKRLTEFQHWNELLQFSKPDRETLFLFILFLLLWFGNILTETKKWQILIRPFLNVPFKEALIQFFAGSYTAVGSPARLAEPGGRMVLMKKGQRLNALMMTSIGGFIQNIVIGVFGVLSLYFIDFKLNWKITNSHWLIWIMAFFLISTILVIILLSFKNKWSQWLNQLRKVNIRIVFKSVLYTIIRFIIYNIQLIVLMRIFYSSVDISQLFLLTPIYFFIITIVPSFILADIGIRGSAAFLVFYNLGISEPVLLTVILLLWFFNVVIPALIGGAILHIKKGLMGSIS</sequence>
<keyword evidence="3 6" id="KW-0812">Transmembrane</keyword>
<name>A0ABS5JXH5_9BACT</name>
<keyword evidence="8" id="KW-1185">Reference proteome</keyword>
<feature type="transmembrane region" description="Helical" evidence="6">
    <location>
        <begin position="242"/>
        <end position="270"/>
    </location>
</feature>
<dbReference type="EMBL" id="JAGUCO010000012">
    <property type="protein sequence ID" value="MBS2099529.1"/>
    <property type="molecule type" value="Genomic_DNA"/>
</dbReference>
<reference evidence="7 8" key="1">
    <citation type="journal article" date="2015" name="Int. J. Syst. Evol. Microbiol.">
        <title>Carboxylicivirga linearis sp. nov., isolated from a sea cucumber culture pond.</title>
        <authorList>
            <person name="Wang F.Q."/>
            <person name="Zhou Y.X."/>
            <person name="Lin X.Z."/>
            <person name="Chen G.J."/>
            <person name="Du Z.J."/>
        </authorList>
    </citation>
    <scope>NUCLEOTIDE SEQUENCE [LARGE SCALE GENOMIC DNA]</scope>
    <source>
        <strain evidence="7 8">FB218</strain>
    </source>
</reference>
<dbReference type="Pfam" id="PF03706">
    <property type="entry name" value="LPG_synthase_TM"/>
    <property type="match status" value="1"/>
</dbReference>
<comment type="subcellular location">
    <subcellularLocation>
        <location evidence="1">Cell membrane</location>
        <topology evidence="1">Multi-pass membrane protein</topology>
    </subcellularLocation>
</comment>
<evidence type="ECO:0000256" key="4">
    <source>
        <dbReference type="ARBA" id="ARBA00022989"/>
    </source>
</evidence>
<feature type="transmembrane region" description="Helical" evidence="6">
    <location>
        <begin position="201"/>
        <end position="222"/>
    </location>
</feature>
<proteinExistence type="predicted"/>
<keyword evidence="5 6" id="KW-0472">Membrane</keyword>
<evidence type="ECO:0000313" key="7">
    <source>
        <dbReference type="EMBL" id="MBS2099529.1"/>
    </source>
</evidence>
<dbReference type="RefSeq" id="WP_212216773.1">
    <property type="nucleotide sequence ID" value="NZ_JAGUCO010000012.1"/>
</dbReference>
<feature type="transmembrane region" description="Helical" evidence="6">
    <location>
        <begin position="12"/>
        <end position="31"/>
    </location>
</feature>
<accession>A0ABS5JXH5</accession>
<keyword evidence="2" id="KW-1003">Cell membrane</keyword>
<evidence type="ECO:0000256" key="3">
    <source>
        <dbReference type="ARBA" id="ARBA00022692"/>
    </source>
</evidence>
<evidence type="ECO:0000256" key="1">
    <source>
        <dbReference type="ARBA" id="ARBA00004651"/>
    </source>
</evidence>
<feature type="transmembrane region" description="Helical" evidence="6">
    <location>
        <begin position="51"/>
        <end position="67"/>
    </location>
</feature>
<keyword evidence="4 6" id="KW-1133">Transmembrane helix</keyword>
<evidence type="ECO:0000256" key="6">
    <source>
        <dbReference type="SAM" id="Phobius"/>
    </source>
</evidence>
<evidence type="ECO:0000256" key="2">
    <source>
        <dbReference type="ARBA" id="ARBA00022475"/>
    </source>
</evidence>
<feature type="transmembrane region" description="Helical" evidence="6">
    <location>
        <begin position="121"/>
        <end position="149"/>
    </location>
</feature>
<organism evidence="7 8">
    <name type="scientific">Carboxylicivirga linearis</name>
    <dbReference type="NCBI Taxonomy" id="1628157"/>
    <lineage>
        <taxon>Bacteria</taxon>
        <taxon>Pseudomonadati</taxon>
        <taxon>Bacteroidota</taxon>
        <taxon>Bacteroidia</taxon>
        <taxon>Marinilabiliales</taxon>
        <taxon>Marinilabiliaceae</taxon>
        <taxon>Carboxylicivirga</taxon>
    </lineage>
</organism>
<dbReference type="Proteomes" id="UP000708576">
    <property type="component" value="Unassembled WGS sequence"/>
</dbReference>
<evidence type="ECO:0000313" key="8">
    <source>
        <dbReference type="Proteomes" id="UP000708576"/>
    </source>
</evidence>
<evidence type="ECO:0000256" key="5">
    <source>
        <dbReference type="ARBA" id="ARBA00023136"/>
    </source>
</evidence>
<gene>
    <name evidence="7" type="ORF">KEM10_14635</name>
</gene>
<comment type="caution">
    <text evidence="7">The sequence shown here is derived from an EMBL/GenBank/DDBJ whole genome shotgun (WGS) entry which is preliminary data.</text>
</comment>